<reference evidence="3" key="1">
    <citation type="journal article" date="2019" name="Int. J. Syst. Evol. Microbiol.">
        <title>The Global Catalogue of Microorganisms (GCM) 10K type strain sequencing project: providing services to taxonomists for standard genome sequencing and annotation.</title>
        <authorList>
            <consortium name="The Broad Institute Genomics Platform"/>
            <consortium name="The Broad Institute Genome Sequencing Center for Infectious Disease"/>
            <person name="Wu L."/>
            <person name="Ma J."/>
        </authorList>
    </citation>
    <scope>NUCLEOTIDE SEQUENCE [LARGE SCALE GENOMIC DNA]</scope>
    <source>
        <strain evidence="3">JCM 1490</strain>
    </source>
</reference>
<name>A0ABW2Q9M4_9MICO</name>
<gene>
    <name evidence="2" type="ORF">ACFQQL_11950</name>
</gene>
<evidence type="ECO:0000313" key="2">
    <source>
        <dbReference type="EMBL" id="MFC7405826.1"/>
    </source>
</evidence>
<feature type="signal peptide" evidence="1">
    <location>
        <begin position="1"/>
        <end position="29"/>
    </location>
</feature>
<sequence length="402" mass="43639">MRRHGRRRRPATALLTAAMVAGTGVPALGAPAAAHPGHGTPGGPHGHDLPAHIDGGAWDAGHVQGIAVDRRRGYVYYSFTTMLVKTDLAGNVVGTVTGLTGHLGDLDLNPRDGRVYGSLEYKDAEAFYIAVIDVDEVDEIGMDAETSGVLTTVHLQEVVDDFTADMDGDGVFDGDVADTADHRYGCSGIDGVSFGPAFGHRHGRQHGRQLLSVAYGVYSNTERSDNDHQVILQYDVSRWRHLERPLSEAEPHRSGPREPAGKYFVRTGNTRYGVQNLEYDPYTGNWLLGVYRGEKPQFPNHSLYIVDGAAPPVRGPVVGQPEPEEGMLLSLVEDGRLHEPSGVRGWEFTADVGIESFGDGTYYVARQSDVVVDGRSLEAADLYLHRWTGEVPTPFEQVGGTR</sequence>
<keyword evidence="3" id="KW-1185">Reference proteome</keyword>
<dbReference type="EMBL" id="JBHTCQ010000002">
    <property type="protein sequence ID" value="MFC7405826.1"/>
    <property type="molecule type" value="Genomic_DNA"/>
</dbReference>
<dbReference type="RefSeq" id="WP_382394614.1">
    <property type="nucleotide sequence ID" value="NZ_JBHTCQ010000002.1"/>
</dbReference>
<accession>A0ABW2Q9M4</accession>
<dbReference type="Proteomes" id="UP001596455">
    <property type="component" value="Unassembled WGS sequence"/>
</dbReference>
<feature type="chain" id="PRO_5046243149" evidence="1">
    <location>
        <begin position="30"/>
        <end position="402"/>
    </location>
</feature>
<organism evidence="2 3">
    <name type="scientific">Georgenia alba</name>
    <dbReference type="NCBI Taxonomy" id="2233858"/>
    <lineage>
        <taxon>Bacteria</taxon>
        <taxon>Bacillati</taxon>
        <taxon>Actinomycetota</taxon>
        <taxon>Actinomycetes</taxon>
        <taxon>Micrococcales</taxon>
        <taxon>Bogoriellaceae</taxon>
        <taxon>Georgenia</taxon>
    </lineage>
</organism>
<evidence type="ECO:0000313" key="3">
    <source>
        <dbReference type="Proteomes" id="UP001596455"/>
    </source>
</evidence>
<evidence type="ECO:0000256" key="1">
    <source>
        <dbReference type="SAM" id="SignalP"/>
    </source>
</evidence>
<protein>
    <submittedName>
        <fullName evidence="2">Uncharacterized protein</fullName>
    </submittedName>
</protein>
<comment type="caution">
    <text evidence="2">The sequence shown here is derived from an EMBL/GenBank/DDBJ whole genome shotgun (WGS) entry which is preliminary data.</text>
</comment>
<proteinExistence type="predicted"/>
<keyword evidence="1" id="KW-0732">Signal</keyword>